<reference evidence="1" key="1">
    <citation type="submission" date="2021-06" db="EMBL/GenBank/DDBJ databases">
        <title>Comparative genomics, transcriptomics and evolutionary studies reveal genomic signatures of adaptation to plant cell wall in hemibiotrophic fungi.</title>
        <authorList>
            <consortium name="DOE Joint Genome Institute"/>
            <person name="Baroncelli R."/>
            <person name="Diaz J.F."/>
            <person name="Benocci T."/>
            <person name="Peng M."/>
            <person name="Battaglia E."/>
            <person name="Haridas S."/>
            <person name="Andreopoulos W."/>
            <person name="Labutti K."/>
            <person name="Pangilinan J."/>
            <person name="Floch G.L."/>
            <person name="Makela M.R."/>
            <person name="Henrissat B."/>
            <person name="Grigoriev I.V."/>
            <person name="Crouch J.A."/>
            <person name="De Vries R.P."/>
            <person name="Sukno S.A."/>
            <person name="Thon M.R."/>
        </authorList>
    </citation>
    <scope>NUCLEOTIDE SEQUENCE</scope>
    <source>
        <strain evidence="1">CBS 102054</strain>
    </source>
</reference>
<evidence type="ECO:0000313" key="2">
    <source>
        <dbReference type="Proteomes" id="UP001243989"/>
    </source>
</evidence>
<organism evidence="1 2">
    <name type="scientific">Colletotrichum phormii</name>
    <dbReference type="NCBI Taxonomy" id="359342"/>
    <lineage>
        <taxon>Eukaryota</taxon>
        <taxon>Fungi</taxon>
        <taxon>Dikarya</taxon>
        <taxon>Ascomycota</taxon>
        <taxon>Pezizomycotina</taxon>
        <taxon>Sordariomycetes</taxon>
        <taxon>Hypocreomycetidae</taxon>
        <taxon>Glomerellales</taxon>
        <taxon>Glomerellaceae</taxon>
        <taxon>Colletotrichum</taxon>
        <taxon>Colletotrichum acutatum species complex</taxon>
    </lineage>
</organism>
<comment type="caution">
    <text evidence="1">The sequence shown here is derived from an EMBL/GenBank/DDBJ whole genome shotgun (WGS) entry which is preliminary data.</text>
</comment>
<keyword evidence="2" id="KW-1185">Reference proteome</keyword>
<dbReference type="GeneID" id="85466588"/>
<gene>
    <name evidence="1" type="ORF">BDP81DRAFT_12990</name>
</gene>
<dbReference type="EMBL" id="JAHMHQ010000001">
    <property type="protein sequence ID" value="KAK1655952.1"/>
    <property type="molecule type" value="Genomic_DNA"/>
</dbReference>
<dbReference type="AlphaFoldDB" id="A0AAJ0ELV7"/>
<dbReference type="Proteomes" id="UP001243989">
    <property type="component" value="Unassembled WGS sequence"/>
</dbReference>
<name>A0AAJ0ELV7_9PEZI</name>
<evidence type="ECO:0000313" key="1">
    <source>
        <dbReference type="EMBL" id="KAK1655952.1"/>
    </source>
</evidence>
<dbReference type="RefSeq" id="XP_060451996.1">
    <property type="nucleotide sequence ID" value="XM_060581726.1"/>
</dbReference>
<accession>A0AAJ0ELV7</accession>
<sequence length="84" mass="9276">MRDMTAHTIIIFPLPTQVLASSARRPFRAPSRSVRDPATHTLTISPTVIPESKTCWDATKLGTWTWISAGMCLPGCRPCFLTGF</sequence>
<proteinExistence type="predicted"/>
<protein>
    <submittedName>
        <fullName evidence="1">Uncharacterized protein</fullName>
    </submittedName>
</protein>